<evidence type="ECO:0000256" key="10">
    <source>
        <dbReference type="SAM" id="Coils"/>
    </source>
</evidence>
<reference evidence="13 14" key="1">
    <citation type="journal article" date="2022" name="bioRxiv">
        <title>Genomics of Preaxostyla Flagellates Illuminates Evolutionary Transitions and the Path Towards Mitochondrial Loss.</title>
        <authorList>
            <person name="Novak L.V.F."/>
            <person name="Treitli S.C."/>
            <person name="Pyrih J."/>
            <person name="Halakuc P."/>
            <person name="Pipaliya S.V."/>
            <person name="Vacek V."/>
            <person name="Brzon O."/>
            <person name="Soukal P."/>
            <person name="Eme L."/>
            <person name="Dacks J.B."/>
            <person name="Karnkowska A."/>
            <person name="Elias M."/>
            <person name="Hampl V."/>
        </authorList>
    </citation>
    <scope>NUCLEOTIDE SEQUENCE [LARGE SCALE GENOMIC DNA]</scope>
    <source>
        <strain evidence="13">NAU3</strain>
        <tissue evidence="13">Gut</tissue>
    </source>
</reference>
<evidence type="ECO:0000256" key="2">
    <source>
        <dbReference type="ARBA" id="ARBA00022443"/>
    </source>
</evidence>
<feature type="compositionally biased region" description="Pro residues" evidence="11">
    <location>
        <begin position="452"/>
        <end position="461"/>
    </location>
</feature>
<feature type="region of interest" description="Disordered" evidence="11">
    <location>
        <begin position="447"/>
        <end position="661"/>
    </location>
</feature>
<keyword evidence="6 9" id="KW-0472">Membrane</keyword>
<protein>
    <recommendedName>
        <fullName evidence="9">Palmitoyltransferase</fullName>
        <ecNumber evidence="9">2.3.1.225</ecNumber>
    </recommendedName>
</protein>
<feature type="transmembrane region" description="Helical" evidence="9">
    <location>
        <begin position="231"/>
        <end position="252"/>
    </location>
</feature>
<evidence type="ECO:0000256" key="3">
    <source>
        <dbReference type="ARBA" id="ARBA00022679"/>
    </source>
</evidence>
<comment type="caution">
    <text evidence="13">The sequence shown here is derived from an EMBL/GenBank/DDBJ whole genome shotgun (WGS) entry which is preliminary data.</text>
</comment>
<dbReference type="PROSITE" id="PS50216">
    <property type="entry name" value="DHHC"/>
    <property type="match status" value="1"/>
</dbReference>
<dbReference type="Proteomes" id="UP001281761">
    <property type="component" value="Unassembled WGS sequence"/>
</dbReference>
<feature type="domain" description="SH3" evidence="12">
    <location>
        <begin position="390"/>
        <end position="450"/>
    </location>
</feature>
<evidence type="ECO:0000259" key="12">
    <source>
        <dbReference type="PROSITE" id="PS50002"/>
    </source>
</evidence>
<evidence type="ECO:0000256" key="9">
    <source>
        <dbReference type="RuleBase" id="RU079119"/>
    </source>
</evidence>
<dbReference type="PROSITE" id="PS50002">
    <property type="entry name" value="SH3"/>
    <property type="match status" value="2"/>
</dbReference>
<keyword evidence="2 8" id="KW-0728">SH3 domain</keyword>
<feature type="transmembrane region" description="Helical" evidence="9">
    <location>
        <begin position="196"/>
        <end position="219"/>
    </location>
</feature>
<feature type="compositionally biased region" description="Low complexity" evidence="11">
    <location>
        <begin position="462"/>
        <end position="487"/>
    </location>
</feature>
<dbReference type="InterPro" id="IPR039859">
    <property type="entry name" value="PFA4/ZDH16/20/ERF2-like"/>
</dbReference>
<keyword evidence="10" id="KW-0175">Coiled coil</keyword>
<feature type="compositionally biased region" description="Pro residues" evidence="11">
    <location>
        <begin position="488"/>
        <end position="504"/>
    </location>
</feature>
<dbReference type="InterPro" id="IPR001452">
    <property type="entry name" value="SH3_domain"/>
</dbReference>
<evidence type="ECO:0000256" key="7">
    <source>
        <dbReference type="ARBA" id="ARBA00023315"/>
    </source>
</evidence>
<comment type="catalytic activity">
    <reaction evidence="9">
        <text>L-cysteinyl-[protein] + hexadecanoyl-CoA = S-hexadecanoyl-L-cysteinyl-[protein] + CoA</text>
        <dbReference type="Rhea" id="RHEA:36683"/>
        <dbReference type="Rhea" id="RHEA-COMP:10131"/>
        <dbReference type="Rhea" id="RHEA-COMP:11032"/>
        <dbReference type="ChEBI" id="CHEBI:29950"/>
        <dbReference type="ChEBI" id="CHEBI:57287"/>
        <dbReference type="ChEBI" id="CHEBI:57379"/>
        <dbReference type="ChEBI" id="CHEBI:74151"/>
        <dbReference type="EC" id="2.3.1.225"/>
    </reaction>
</comment>
<feature type="transmembrane region" description="Helical" evidence="9">
    <location>
        <begin position="6"/>
        <end position="25"/>
    </location>
</feature>
<organism evidence="13 14">
    <name type="scientific">Blattamonas nauphoetae</name>
    <dbReference type="NCBI Taxonomy" id="2049346"/>
    <lineage>
        <taxon>Eukaryota</taxon>
        <taxon>Metamonada</taxon>
        <taxon>Preaxostyla</taxon>
        <taxon>Oxymonadida</taxon>
        <taxon>Blattamonas</taxon>
    </lineage>
</organism>
<evidence type="ECO:0000256" key="5">
    <source>
        <dbReference type="ARBA" id="ARBA00022989"/>
    </source>
</evidence>
<gene>
    <name evidence="13" type="ORF">BLNAU_11053</name>
</gene>
<feature type="compositionally biased region" description="Gly residues" evidence="11">
    <location>
        <begin position="556"/>
        <end position="571"/>
    </location>
</feature>
<dbReference type="Pfam" id="PF14604">
    <property type="entry name" value="SH3_9"/>
    <property type="match status" value="1"/>
</dbReference>
<comment type="similarity">
    <text evidence="9">Belongs to the DHHC palmitoyltransferase family.</text>
</comment>
<proteinExistence type="inferred from homology"/>
<comment type="domain">
    <text evidence="9">The DHHC domain is required for palmitoyltransferase activity.</text>
</comment>
<evidence type="ECO:0000256" key="1">
    <source>
        <dbReference type="ARBA" id="ARBA00004141"/>
    </source>
</evidence>
<feature type="coiled-coil region" evidence="10">
    <location>
        <begin position="661"/>
        <end position="688"/>
    </location>
</feature>
<feature type="region of interest" description="Disordered" evidence="11">
    <location>
        <begin position="91"/>
        <end position="117"/>
    </location>
</feature>
<feature type="domain" description="SH3" evidence="12">
    <location>
        <begin position="317"/>
        <end position="381"/>
    </location>
</feature>
<evidence type="ECO:0000256" key="8">
    <source>
        <dbReference type="PROSITE-ProRule" id="PRU00192"/>
    </source>
</evidence>
<evidence type="ECO:0000256" key="4">
    <source>
        <dbReference type="ARBA" id="ARBA00022692"/>
    </source>
</evidence>
<dbReference type="Pfam" id="PF01529">
    <property type="entry name" value="DHHC"/>
    <property type="match status" value="1"/>
</dbReference>
<dbReference type="SUPFAM" id="SSF50044">
    <property type="entry name" value="SH3-domain"/>
    <property type="match status" value="2"/>
</dbReference>
<keyword evidence="3 9" id="KW-0808">Transferase</keyword>
<evidence type="ECO:0000313" key="14">
    <source>
        <dbReference type="Proteomes" id="UP001281761"/>
    </source>
</evidence>
<keyword evidence="14" id="KW-1185">Reference proteome</keyword>
<comment type="subcellular location">
    <subcellularLocation>
        <location evidence="1">Membrane</location>
        <topology evidence="1">Multi-pass membrane protein</topology>
    </subcellularLocation>
</comment>
<feature type="compositionally biased region" description="Basic and acidic residues" evidence="11">
    <location>
        <begin position="520"/>
        <end position="537"/>
    </location>
</feature>
<evidence type="ECO:0000313" key="13">
    <source>
        <dbReference type="EMBL" id="KAK2953951.1"/>
    </source>
</evidence>
<dbReference type="SMART" id="SM00326">
    <property type="entry name" value="SH3"/>
    <property type="match status" value="2"/>
</dbReference>
<keyword evidence="4 9" id="KW-0812">Transmembrane</keyword>
<dbReference type="InterPro" id="IPR036028">
    <property type="entry name" value="SH3-like_dom_sf"/>
</dbReference>
<feature type="transmembrane region" description="Helical" evidence="9">
    <location>
        <begin position="37"/>
        <end position="63"/>
    </location>
</feature>
<dbReference type="InterPro" id="IPR001594">
    <property type="entry name" value="Palmitoyltrfase_DHHC"/>
</dbReference>
<evidence type="ECO:0000256" key="6">
    <source>
        <dbReference type="ARBA" id="ARBA00023136"/>
    </source>
</evidence>
<name>A0ABQ9XSQ4_9EUKA</name>
<keyword evidence="5 9" id="KW-1133">Transmembrane helix</keyword>
<keyword evidence="7 9" id="KW-0012">Acyltransferase</keyword>
<dbReference type="PANTHER" id="PTHR22883">
    <property type="entry name" value="ZINC FINGER DHHC DOMAIN CONTAINING PROTEIN"/>
    <property type="match status" value="1"/>
</dbReference>
<accession>A0ABQ9XSQ4</accession>
<dbReference type="EC" id="2.3.1.225" evidence="9"/>
<feature type="compositionally biased region" description="Low complexity" evidence="11">
    <location>
        <begin position="644"/>
        <end position="661"/>
    </location>
</feature>
<dbReference type="EMBL" id="JARBJD010000084">
    <property type="protein sequence ID" value="KAK2953951.1"/>
    <property type="molecule type" value="Genomic_DNA"/>
</dbReference>
<dbReference type="Gene3D" id="2.30.30.40">
    <property type="entry name" value="SH3 Domains"/>
    <property type="match status" value="2"/>
</dbReference>
<sequence>MRCDDTGMFVFVILVIILDGVTFYGPTRAGLWPSSKWVTILVCILQAVFLIWTLASYIFVFLIDPGSAPPEWLETQNALIVSTRERLVREHRESDHQLEQTTPPPPPPPDTAELSETEQDAGPMLVANEMDGESPKSPYSDEDVARFLGLSWCKKCNSVRPDRAHHCSLCDRCVMRMDHHCPFVGNCVGQYNHKHFQIFCLSAGFAGFLSAGCSGFAFFKTGISDFKIIPLLSFMFNFVAFMMGIFALVMFFSHSCFFCQNLTTLDRGTKADKEMFGRGSCSRNGQAMCGSDWWNYLNPFFDSIDLDCFVSHCQLVSNNGVHMANREVTKAYQATGAGQLTVTVGERLTYIKEASPGWSLCTNAGGTQGYVPTSYIKEVAAAPPPPAAGGGGQWVEASSDYAGNPSDPRCIGFKKGDKFELVSQSGAWWTVKHQGAQKLVPGSYMKVSTPPSAAPPAPAAPAAPAVSKPAAAPPSAGATVSAAVGGSVPPPPPLIPQANSPPPKQAASGGGGGMSMQEQLAERARKMAEKKARDEAAGIKPVDPAENRPAPVATGPSGGGGGGGMGGGAAGGLAAALAARAKKVAAQERGEITPATSGPPPKNDPPAQKFGGGGSTPKPSTIGPKASATSNSFAKSSPVLKSTGASDSPNSSSIGSSGDTDNLLKQQLEELKKLNKNIEELTRILTQKS</sequence>
<evidence type="ECO:0000256" key="11">
    <source>
        <dbReference type="SAM" id="MobiDB-lite"/>
    </source>
</evidence>